<dbReference type="OrthoDB" id="1550900at2"/>
<dbReference type="AlphaFoldDB" id="A0A3B0BH41"/>
<reference evidence="1 2" key="1">
    <citation type="journal article" date="2015" name="Antonie Van Leeuwenhoek">
        <title>Streptomyces klenkii sp. nov., isolated from deep marine sediment.</title>
        <authorList>
            <person name="Veyisoglu A."/>
            <person name="Sahin N."/>
        </authorList>
    </citation>
    <scope>NUCLEOTIDE SEQUENCE [LARGE SCALE GENOMIC DNA]</scope>
    <source>
        <strain evidence="1 2">KCTC 29202</strain>
    </source>
</reference>
<sequence length="98" mass="10272">MAIIVTFDVPDGGQDLYEAVVSRVTDGQGFTRLADIPSAGLIAHIAGPLEGGGWRVTDVWESTEALENWAKTLGPVLADLGHADLRPAITPAHNVVVA</sequence>
<gene>
    <name evidence="1" type="ORF">D7231_14325</name>
</gene>
<accession>A0A3B0BH41</accession>
<organism evidence="1 2">
    <name type="scientific">Streptomyces klenkii</name>
    <dbReference type="NCBI Taxonomy" id="1420899"/>
    <lineage>
        <taxon>Bacteria</taxon>
        <taxon>Bacillati</taxon>
        <taxon>Actinomycetota</taxon>
        <taxon>Actinomycetes</taxon>
        <taxon>Kitasatosporales</taxon>
        <taxon>Streptomycetaceae</taxon>
        <taxon>Streptomyces</taxon>
    </lineage>
</organism>
<dbReference type="RefSeq" id="WP_120755800.1">
    <property type="nucleotide sequence ID" value="NZ_JBFADQ010000065.1"/>
</dbReference>
<evidence type="ECO:0000313" key="1">
    <source>
        <dbReference type="EMBL" id="RKN72655.1"/>
    </source>
</evidence>
<dbReference type="InterPro" id="IPR011008">
    <property type="entry name" value="Dimeric_a/b-barrel"/>
</dbReference>
<evidence type="ECO:0008006" key="3">
    <source>
        <dbReference type="Google" id="ProtNLM"/>
    </source>
</evidence>
<dbReference type="EMBL" id="RBAM01000005">
    <property type="protein sequence ID" value="RKN72655.1"/>
    <property type="molecule type" value="Genomic_DNA"/>
</dbReference>
<protein>
    <recommendedName>
        <fullName evidence="3">Antibiotic biosynthesis monooxygenase</fullName>
    </recommendedName>
</protein>
<dbReference type="Proteomes" id="UP000270343">
    <property type="component" value="Unassembled WGS sequence"/>
</dbReference>
<comment type="caution">
    <text evidence="1">The sequence shown here is derived from an EMBL/GenBank/DDBJ whole genome shotgun (WGS) entry which is preliminary data.</text>
</comment>
<evidence type="ECO:0000313" key="2">
    <source>
        <dbReference type="Proteomes" id="UP000270343"/>
    </source>
</evidence>
<name>A0A3B0BH41_9ACTN</name>
<dbReference type="SUPFAM" id="SSF54909">
    <property type="entry name" value="Dimeric alpha+beta barrel"/>
    <property type="match status" value="1"/>
</dbReference>
<proteinExistence type="predicted"/>
<keyword evidence="2" id="KW-1185">Reference proteome</keyword>